<sequence>MITNIPAWRHYIKYYQDAYRLLFLSIIVSIGQSLLVVPLALLVGYAIDEVIPARDFYLLALIGGVLFLLH</sequence>
<name>A0A176RSH7_9GAMM</name>
<gene>
    <name evidence="6" type="ORF">THIOM_005689</name>
</gene>
<dbReference type="SUPFAM" id="SSF90123">
    <property type="entry name" value="ABC transporter transmembrane region"/>
    <property type="match status" value="1"/>
</dbReference>
<comment type="subcellular location">
    <subcellularLocation>
        <location evidence="1">Cell membrane</location>
        <topology evidence="1">Multi-pass membrane protein</topology>
    </subcellularLocation>
</comment>
<comment type="caution">
    <text evidence="6">The sequence shown here is derived from an EMBL/GenBank/DDBJ whole genome shotgun (WGS) entry which is preliminary data.</text>
</comment>
<evidence type="ECO:0000256" key="3">
    <source>
        <dbReference type="ARBA" id="ARBA00022989"/>
    </source>
</evidence>
<evidence type="ECO:0000313" key="7">
    <source>
        <dbReference type="Proteomes" id="UP000076962"/>
    </source>
</evidence>
<dbReference type="Proteomes" id="UP000076962">
    <property type="component" value="Unassembled WGS sequence"/>
</dbReference>
<evidence type="ECO:0000256" key="4">
    <source>
        <dbReference type="ARBA" id="ARBA00023136"/>
    </source>
</evidence>
<keyword evidence="2 5" id="KW-0812">Transmembrane</keyword>
<evidence type="ECO:0008006" key="8">
    <source>
        <dbReference type="Google" id="ProtNLM"/>
    </source>
</evidence>
<keyword evidence="3 5" id="KW-1133">Transmembrane helix</keyword>
<accession>A0A176RSH7</accession>
<evidence type="ECO:0000256" key="2">
    <source>
        <dbReference type="ARBA" id="ARBA00022692"/>
    </source>
</evidence>
<evidence type="ECO:0000256" key="5">
    <source>
        <dbReference type="SAM" id="Phobius"/>
    </source>
</evidence>
<keyword evidence="4 5" id="KW-0472">Membrane</keyword>
<evidence type="ECO:0000256" key="1">
    <source>
        <dbReference type="ARBA" id="ARBA00004651"/>
    </source>
</evidence>
<proteinExistence type="predicted"/>
<dbReference type="GO" id="GO:0005886">
    <property type="term" value="C:plasma membrane"/>
    <property type="evidence" value="ECO:0007669"/>
    <property type="project" value="UniProtKB-SubCell"/>
</dbReference>
<feature type="transmembrane region" description="Helical" evidence="5">
    <location>
        <begin position="51"/>
        <end position="69"/>
    </location>
</feature>
<feature type="transmembrane region" description="Helical" evidence="5">
    <location>
        <begin position="21"/>
        <end position="45"/>
    </location>
</feature>
<dbReference type="EMBL" id="LUTY01003121">
    <property type="protein sequence ID" value="OAD18710.1"/>
    <property type="molecule type" value="Genomic_DNA"/>
</dbReference>
<feature type="non-terminal residue" evidence="6">
    <location>
        <position position="70"/>
    </location>
</feature>
<organism evidence="6 7">
    <name type="scientific">Candidatus Thiomargarita nelsonii</name>
    <dbReference type="NCBI Taxonomy" id="1003181"/>
    <lineage>
        <taxon>Bacteria</taxon>
        <taxon>Pseudomonadati</taxon>
        <taxon>Pseudomonadota</taxon>
        <taxon>Gammaproteobacteria</taxon>
        <taxon>Thiotrichales</taxon>
        <taxon>Thiotrichaceae</taxon>
        <taxon>Thiomargarita</taxon>
    </lineage>
</organism>
<dbReference type="GO" id="GO:0005524">
    <property type="term" value="F:ATP binding"/>
    <property type="evidence" value="ECO:0007669"/>
    <property type="project" value="InterPro"/>
</dbReference>
<keyword evidence="7" id="KW-1185">Reference proteome</keyword>
<reference evidence="6 7" key="1">
    <citation type="submission" date="2016-05" db="EMBL/GenBank/DDBJ databases">
        <title>Single-cell genome of chain-forming Candidatus Thiomargarita nelsonii and comparison to other large sulfur-oxidizing bacteria.</title>
        <authorList>
            <person name="Winkel M."/>
            <person name="Salman V."/>
            <person name="Woyke T."/>
            <person name="Schulz-Vogt H."/>
            <person name="Richter M."/>
            <person name="Flood B."/>
            <person name="Bailey J."/>
            <person name="Amann R."/>
            <person name="Mussmann M."/>
        </authorList>
    </citation>
    <scope>NUCLEOTIDE SEQUENCE [LARGE SCALE GENOMIC DNA]</scope>
    <source>
        <strain evidence="6 7">THI036</strain>
    </source>
</reference>
<protein>
    <recommendedName>
        <fullName evidence="8">ABC transmembrane type-1 domain-containing protein</fullName>
    </recommendedName>
</protein>
<dbReference type="InterPro" id="IPR036640">
    <property type="entry name" value="ABC1_TM_sf"/>
</dbReference>
<dbReference type="AlphaFoldDB" id="A0A176RSH7"/>
<evidence type="ECO:0000313" key="6">
    <source>
        <dbReference type="EMBL" id="OAD18710.1"/>
    </source>
</evidence>